<dbReference type="OrthoDB" id="5889462at2"/>
<reference evidence="2 3" key="1">
    <citation type="submission" date="2014-10" db="EMBL/GenBank/DDBJ databases">
        <title>Genome sequencing of Vibrio sinaloensis T08.</title>
        <authorList>
            <person name="Chan K.-G."/>
            <person name="Mohamad N.I."/>
        </authorList>
    </citation>
    <scope>NUCLEOTIDE SEQUENCE [LARGE SCALE GENOMIC DNA]</scope>
    <source>
        <strain evidence="2 3">T08</strain>
    </source>
</reference>
<accession>A0A0A5HTI6</accession>
<dbReference type="EMBL" id="JRWP01000076">
    <property type="protein sequence ID" value="KGY06799.1"/>
    <property type="molecule type" value="Genomic_DNA"/>
</dbReference>
<name>A0A0A5HTI6_PHOS4</name>
<dbReference type="RefSeq" id="WP_011150352.1">
    <property type="nucleotide sequence ID" value="NZ_JRWP01000076.1"/>
</dbReference>
<comment type="caution">
    <text evidence="2">The sequence shown here is derived from an EMBL/GenBank/DDBJ whole genome shotgun (WGS) entry which is preliminary data.</text>
</comment>
<feature type="domain" description="Pas factor saposin" evidence="1">
    <location>
        <begin position="3"/>
        <end position="62"/>
    </location>
</feature>
<dbReference type="PATRIC" id="fig|196600.6.peg.1801"/>
<dbReference type="Pfam" id="PF09016">
    <property type="entry name" value="Pas_Saposin"/>
    <property type="match status" value="1"/>
</dbReference>
<evidence type="ECO:0000259" key="1">
    <source>
        <dbReference type="Pfam" id="PF09016"/>
    </source>
</evidence>
<organism evidence="2 3">
    <name type="scientific">Photobacterium sp. (strain ATCC 43367)</name>
    <dbReference type="NCBI Taxonomy" id="379097"/>
    <lineage>
        <taxon>Bacteria</taxon>
        <taxon>Pseudomonadati</taxon>
        <taxon>Pseudomonadota</taxon>
        <taxon>Gammaproteobacteria</taxon>
        <taxon>Vibrionales</taxon>
        <taxon>Vibrionaceae</taxon>
        <taxon>Vibrio</taxon>
        <taxon>Vibrio oreintalis group</taxon>
    </lineage>
</organism>
<gene>
    <name evidence="2" type="ORF">NM06_20540</name>
</gene>
<dbReference type="AlphaFoldDB" id="A0A0A5HTI6"/>
<dbReference type="InterPro" id="IPR015106">
    <property type="entry name" value="Pas_Saposin"/>
</dbReference>
<proteinExistence type="predicted"/>
<evidence type="ECO:0000313" key="3">
    <source>
        <dbReference type="Proteomes" id="UP000030451"/>
    </source>
</evidence>
<protein>
    <submittedName>
        <fullName evidence="2">Secretion protein</fullName>
    </submittedName>
</protein>
<sequence length="76" mass="8398">MKALIYETLVNLANQDPEQHATIRQNLYEQLDLPFDKQLALYAGALGPASSGKLENHEAISNAVDSVVQLLEIPEH</sequence>
<dbReference type="GeneID" id="95677332"/>
<evidence type="ECO:0000313" key="2">
    <source>
        <dbReference type="EMBL" id="KGY06799.1"/>
    </source>
</evidence>
<dbReference type="Gene3D" id="1.20.1280.100">
    <property type="entry name" value="Pas factor, saposin domain"/>
    <property type="match status" value="1"/>
</dbReference>
<dbReference type="Proteomes" id="UP000030451">
    <property type="component" value="Unassembled WGS sequence"/>
</dbReference>
<dbReference type="SMR" id="A0A0A5HTI6"/>